<reference evidence="1" key="2">
    <citation type="submission" date="2020-05" db="UniProtKB">
        <authorList>
            <consortium name="EnsemblMetazoa"/>
        </authorList>
    </citation>
    <scope>IDENTIFICATION</scope>
    <source>
        <strain evidence="1">IAEA</strain>
    </source>
</reference>
<accession>A0A1B0BAJ2</accession>
<evidence type="ECO:0000313" key="2">
    <source>
        <dbReference type="Proteomes" id="UP000092460"/>
    </source>
</evidence>
<protein>
    <submittedName>
        <fullName evidence="1">Uncharacterized protein</fullName>
    </submittedName>
</protein>
<keyword evidence="2" id="KW-1185">Reference proteome</keyword>
<dbReference type="Proteomes" id="UP000092460">
    <property type="component" value="Unassembled WGS sequence"/>
</dbReference>
<dbReference type="VEuPathDB" id="VectorBase:GPPI023979"/>
<evidence type="ECO:0000313" key="1">
    <source>
        <dbReference type="EnsemblMetazoa" id="GPPI023979-PA"/>
    </source>
</evidence>
<dbReference type="EnsemblMetazoa" id="GPPI023979-RA">
    <property type="protein sequence ID" value="GPPI023979-PA"/>
    <property type="gene ID" value="GPPI023979"/>
</dbReference>
<name>A0A1B0BAJ2_9MUSC</name>
<dbReference type="AlphaFoldDB" id="A0A1B0BAJ2"/>
<dbReference type="EMBL" id="JXJN01011018">
    <property type="status" value="NOT_ANNOTATED_CDS"/>
    <property type="molecule type" value="Genomic_DNA"/>
</dbReference>
<reference evidence="2" key="1">
    <citation type="submission" date="2015-01" db="EMBL/GenBank/DDBJ databases">
        <authorList>
            <person name="Aksoy S."/>
            <person name="Warren W."/>
            <person name="Wilson R.K."/>
        </authorList>
    </citation>
    <scope>NUCLEOTIDE SEQUENCE [LARGE SCALE GENOMIC DNA]</scope>
    <source>
        <strain evidence="2">IAEA</strain>
    </source>
</reference>
<proteinExistence type="predicted"/>
<organism evidence="1 2">
    <name type="scientific">Glossina palpalis gambiensis</name>
    <dbReference type="NCBI Taxonomy" id="67801"/>
    <lineage>
        <taxon>Eukaryota</taxon>
        <taxon>Metazoa</taxon>
        <taxon>Ecdysozoa</taxon>
        <taxon>Arthropoda</taxon>
        <taxon>Hexapoda</taxon>
        <taxon>Insecta</taxon>
        <taxon>Pterygota</taxon>
        <taxon>Neoptera</taxon>
        <taxon>Endopterygota</taxon>
        <taxon>Diptera</taxon>
        <taxon>Brachycera</taxon>
        <taxon>Muscomorpha</taxon>
        <taxon>Hippoboscoidea</taxon>
        <taxon>Glossinidae</taxon>
        <taxon>Glossina</taxon>
    </lineage>
</organism>
<sequence>MEVPYSAEAKAWKRNEQFIHHNKRCCCCGWGGKALKVGWQLSDGLSAPNLPASALAIAIVVVVDEQNDDGTDDRNAKFEELWPFMTLFYDFTNHKYSLWWLHKSFIHDSNNFDKTEYQ</sequence>